<evidence type="ECO:0000256" key="2">
    <source>
        <dbReference type="SAM" id="SignalP"/>
    </source>
</evidence>
<name>A0A814PET2_9BILA</name>
<comment type="caution">
    <text evidence="3">The sequence shown here is derived from an EMBL/GenBank/DDBJ whole genome shotgun (WGS) entry which is preliminary data.</text>
</comment>
<dbReference type="EMBL" id="CAJNOC010007797">
    <property type="protein sequence ID" value="CAF1105195.1"/>
    <property type="molecule type" value="Genomic_DNA"/>
</dbReference>
<gene>
    <name evidence="3" type="ORF">OXX778_LOCUS21349</name>
</gene>
<feature type="chain" id="PRO_5032432681" evidence="2">
    <location>
        <begin position="20"/>
        <end position="158"/>
    </location>
</feature>
<protein>
    <submittedName>
        <fullName evidence="3">Uncharacterized protein</fullName>
    </submittedName>
</protein>
<accession>A0A814PET2</accession>
<feature type="compositionally biased region" description="Polar residues" evidence="1">
    <location>
        <begin position="66"/>
        <end position="78"/>
    </location>
</feature>
<keyword evidence="4" id="KW-1185">Reference proteome</keyword>
<feature type="compositionally biased region" description="Polar residues" evidence="1">
    <location>
        <begin position="109"/>
        <end position="131"/>
    </location>
</feature>
<keyword evidence="2" id="KW-0732">Signal</keyword>
<evidence type="ECO:0000256" key="1">
    <source>
        <dbReference type="SAM" id="MobiDB-lite"/>
    </source>
</evidence>
<dbReference type="AlphaFoldDB" id="A0A814PET2"/>
<evidence type="ECO:0000313" key="3">
    <source>
        <dbReference type="EMBL" id="CAF1105195.1"/>
    </source>
</evidence>
<feature type="region of interest" description="Disordered" evidence="1">
    <location>
        <begin position="66"/>
        <end position="131"/>
    </location>
</feature>
<reference evidence="3" key="1">
    <citation type="submission" date="2021-02" db="EMBL/GenBank/DDBJ databases">
        <authorList>
            <person name="Nowell W R."/>
        </authorList>
    </citation>
    <scope>NUCLEOTIDE SEQUENCE</scope>
    <source>
        <strain evidence="3">Ploen Becks lab</strain>
    </source>
</reference>
<dbReference type="Proteomes" id="UP000663879">
    <property type="component" value="Unassembled WGS sequence"/>
</dbReference>
<organism evidence="3 4">
    <name type="scientific">Brachionus calyciflorus</name>
    <dbReference type="NCBI Taxonomy" id="104777"/>
    <lineage>
        <taxon>Eukaryota</taxon>
        <taxon>Metazoa</taxon>
        <taxon>Spiralia</taxon>
        <taxon>Gnathifera</taxon>
        <taxon>Rotifera</taxon>
        <taxon>Eurotatoria</taxon>
        <taxon>Monogononta</taxon>
        <taxon>Pseudotrocha</taxon>
        <taxon>Ploima</taxon>
        <taxon>Brachionidae</taxon>
        <taxon>Brachionus</taxon>
    </lineage>
</organism>
<sequence>MNLKFLALCMIVIWSCVLSEEHGVERQLAQTTKKSTKLGPKTTVKNTVNPCGPSIGRLIGRQLLKSSSKNPCVTSGQIKTSKPKETEKPTQKKTNNPCSSLFLGGRQLAKSSTKNPCFSSGPKKTTTKKANPCTTVNQGIGRIFGRQLAKSSTKNPCV</sequence>
<evidence type="ECO:0000313" key="4">
    <source>
        <dbReference type="Proteomes" id="UP000663879"/>
    </source>
</evidence>
<feature type="signal peptide" evidence="2">
    <location>
        <begin position="1"/>
        <end position="19"/>
    </location>
</feature>
<proteinExistence type="predicted"/>